<dbReference type="InterPro" id="IPR025990">
    <property type="entry name" value="zinc_ribbon_bacterial"/>
</dbReference>
<dbReference type="EMBL" id="CP017480">
    <property type="protein sequence ID" value="APG04337.1"/>
    <property type="molecule type" value="Genomic_DNA"/>
</dbReference>
<reference evidence="2" key="1">
    <citation type="submission" date="2016-09" db="EMBL/GenBank/DDBJ databases">
        <authorList>
            <person name="Lysoe E."/>
        </authorList>
    </citation>
    <scope>NUCLEOTIDE SEQUENCE [LARGE SCALE GENOMIC DNA]</scope>
    <source>
        <strain evidence="2">LJ96T</strain>
    </source>
</reference>
<dbReference type="KEGG" id="lrz:BJI69_10810"/>
<protein>
    <recommendedName>
        <fullName evidence="3">CPXCG motif-containing cysteine-rich protein</fullName>
    </recommendedName>
</protein>
<dbReference type="AlphaFoldDB" id="A0A1L3ETN0"/>
<dbReference type="OrthoDB" id="9814566at2"/>
<keyword evidence="2" id="KW-1185">Reference proteome</keyword>
<evidence type="ECO:0000313" key="2">
    <source>
        <dbReference type="Proteomes" id="UP000182987"/>
    </source>
</evidence>
<organism evidence="1 2">
    <name type="scientific">Luteibacter rhizovicinus DSM 16549</name>
    <dbReference type="NCBI Taxonomy" id="1440763"/>
    <lineage>
        <taxon>Bacteria</taxon>
        <taxon>Pseudomonadati</taxon>
        <taxon>Pseudomonadota</taxon>
        <taxon>Gammaproteobacteria</taxon>
        <taxon>Lysobacterales</taxon>
        <taxon>Rhodanobacteraceae</taxon>
        <taxon>Luteibacter</taxon>
    </lineage>
</organism>
<sequence>MPGYEFTDIACPYCGETIEVAVDTSGGSQTYIEDCQVCCRPIVMRLIVDEGDDSFDLTASAENDG</sequence>
<dbReference type="Pfam" id="PF14255">
    <property type="entry name" value="Zn_ribbon_21"/>
    <property type="match status" value="1"/>
</dbReference>
<dbReference type="RefSeq" id="WP_046980651.1">
    <property type="nucleotide sequence ID" value="NZ_CP017480.1"/>
</dbReference>
<dbReference type="PIRSF" id="PIRSF037225">
    <property type="entry name" value="UCP037225"/>
    <property type="match status" value="1"/>
</dbReference>
<dbReference type="InterPro" id="IPR017143">
    <property type="entry name" value="UCP037225"/>
</dbReference>
<dbReference type="STRING" id="1440763.BJI69_10810"/>
<proteinExistence type="predicted"/>
<accession>A0A1L3ETN0</accession>
<evidence type="ECO:0008006" key="3">
    <source>
        <dbReference type="Google" id="ProtNLM"/>
    </source>
</evidence>
<evidence type="ECO:0000313" key="1">
    <source>
        <dbReference type="EMBL" id="APG04337.1"/>
    </source>
</evidence>
<name>A0A1L3ETN0_9GAMM</name>
<dbReference type="Proteomes" id="UP000182987">
    <property type="component" value="Chromosome"/>
</dbReference>
<gene>
    <name evidence="1" type="ORF">BJI69_10810</name>
</gene>